<proteinExistence type="predicted"/>
<accession>A0A0A9FQF4</accession>
<protein>
    <submittedName>
        <fullName evidence="1">Uncharacterized protein</fullName>
    </submittedName>
</protein>
<dbReference type="AlphaFoldDB" id="A0A0A9FQF4"/>
<evidence type="ECO:0000313" key="1">
    <source>
        <dbReference type="EMBL" id="JAE10528.1"/>
    </source>
</evidence>
<dbReference type="EMBL" id="GBRH01187368">
    <property type="protein sequence ID" value="JAE10528.1"/>
    <property type="molecule type" value="Transcribed_RNA"/>
</dbReference>
<reference evidence="1" key="2">
    <citation type="journal article" date="2015" name="Data Brief">
        <title>Shoot transcriptome of the giant reed, Arundo donax.</title>
        <authorList>
            <person name="Barrero R.A."/>
            <person name="Guerrero F.D."/>
            <person name="Moolhuijzen P."/>
            <person name="Goolsby J.A."/>
            <person name="Tidwell J."/>
            <person name="Bellgard S.E."/>
            <person name="Bellgard M.I."/>
        </authorList>
    </citation>
    <scope>NUCLEOTIDE SEQUENCE</scope>
    <source>
        <tissue evidence="1">Shoot tissue taken approximately 20 cm above the soil surface</tissue>
    </source>
</reference>
<reference evidence="1" key="1">
    <citation type="submission" date="2014-09" db="EMBL/GenBank/DDBJ databases">
        <authorList>
            <person name="Magalhaes I.L.F."/>
            <person name="Oliveira U."/>
            <person name="Santos F.R."/>
            <person name="Vidigal T.H.D.A."/>
            <person name="Brescovit A.D."/>
            <person name="Santos A.J."/>
        </authorList>
    </citation>
    <scope>NUCLEOTIDE SEQUENCE</scope>
    <source>
        <tissue evidence="1">Shoot tissue taken approximately 20 cm above the soil surface</tissue>
    </source>
</reference>
<sequence>MAIHYGQQNCSGHAQLRLVCFAMNTQPYSVHTEESVLLAMRPVPGACDPSANKLDKNGGVLMCNPQRLSASGSDVPHELP</sequence>
<organism evidence="1">
    <name type="scientific">Arundo donax</name>
    <name type="common">Giant reed</name>
    <name type="synonym">Donax arundinaceus</name>
    <dbReference type="NCBI Taxonomy" id="35708"/>
    <lineage>
        <taxon>Eukaryota</taxon>
        <taxon>Viridiplantae</taxon>
        <taxon>Streptophyta</taxon>
        <taxon>Embryophyta</taxon>
        <taxon>Tracheophyta</taxon>
        <taxon>Spermatophyta</taxon>
        <taxon>Magnoliopsida</taxon>
        <taxon>Liliopsida</taxon>
        <taxon>Poales</taxon>
        <taxon>Poaceae</taxon>
        <taxon>PACMAD clade</taxon>
        <taxon>Arundinoideae</taxon>
        <taxon>Arundineae</taxon>
        <taxon>Arundo</taxon>
    </lineage>
</organism>
<name>A0A0A9FQF4_ARUDO</name>